<dbReference type="GO" id="GO:0007340">
    <property type="term" value="P:acrosome reaction"/>
    <property type="evidence" value="ECO:0007669"/>
    <property type="project" value="TreeGrafter"/>
</dbReference>
<dbReference type="Pfam" id="PF00089">
    <property type="entry name" value="Trypsin"/>
    <property type="match status" value="1"/>
</dbReference>
<dbReference type="GO" id="GO:0006508">
    <property type="term" value="P:proteolysis"/>
    <property type="evidence" value="ECO:0007669"/>
    <property type="project" value="InterPro"/>
</dbReference>
<dbReference type="OrthoDB" id="546450at2759"/>
<dbReference type="AlphaFoldDB" id="A0A8C5X789"/>
<dbReference type="PROSITE" id="PS50240">
    <property type="entry name" value="TRYPSIN_DOM"/>
    <property type="match status" value="1"/>
</dbReference>
<comment type="catalytic activity">
    <reaction evidence="1">
        <text>Preferential cleavage: Arg-|-Xaa, Lys-|-Xaa.</text>
        <dbReference type="EC" id="3.4.21.10"/>
    </reaction>
</comment>
<dbReference type="PANTHER" id="PTHR24252:SF8">
    <property type="entry name" value="ACROSIN"/>
    <property type="match status" value="1"/>
</dbReference>
<accession>A0A8C5X789</accession>
<dbReference type="Proteomes" id="UP000694560">
    <property type="component" value="Unplaced"/>
</dbReference>
<organism evidence="6 7">
    <name type="scientific">Malurus cyaneus samueli</name>
    <dbReference type="NCBI Taxonomy" id="2593467"/>
    <lineage>
        <taxon>Eukaryota</taxon>
        <taxon>Metazoa</taxon>
        <taxon>Chordata</taxon>
        <taxon>Craniata</taxon>
        <taxon>Vertebrata</taxon>
        <taxon>Euteleostomi</taxon>
        <taxon>Archelosauria</taxon>
        <taxon>Archosauria</taxon>
        <taxon>Dinosauria</taxon>
        <taxon>Saurischia</taxon>
        <taxon>Theropoda</taxon>
        <taxon>Coelurosauria</taxon>
        <taxon>Aves</taxon>
        <taxon>Neognathae</taxon>
        <taxon>Neoaves</taxon>
        <taxon>Telluraves</taxon>
        <taxon>Australaves</taxon>
        <taxon>Passeriformes</taxon>
        <taxon>Meliphagoidea</taxon>
        <taxon>Maluridae</taxon>
        <taxon>Malurus</taxon>
    </lineage>
</organism>
<dbReference type="InterPro" id="IPR009003">
    <property type="entry name" value="Peptidase_S1_PA"/>
</dbReference>
<evidence type="ECO:0000313" key="7">
    <source>
        <dbReference type="Proteomes" id="UP000694560"/>
    </source>
</evidence>
<name>A0A8C5X789_9PASS</name>
<dbReference type="PANTHER" id="PTHR24252">
    <property type="entry name" value="ACROSIN-RELATED"/>
    <property type="match status" value="1"/>
</dbReference>
<evidence type="ECO:0000256" key="3">
    <source>
        <dbReference type="ARBA" id="ARBA00017161"/>
    </source>
</evidence>
<evidence type="ECO:0000259" key="5">
    <source>
        <dbReference type="PROSITE" id="PS50240"/>
    </source>
</evidence>
<dbReference type="EC" id="3.4.21.10" evidence="2"/>
<dbReference type="Ensembl" id="ENSMCST00000016362.1">
    <property type="protein sequence ID" value="ENSMCSP00000015954.1"/>
    <property type="gene ID" value="ENSMCSG00000011221.1"/>
</dbReference>
<dbReference type="InterPro" id="IPR001254">
    <property type="entry name" value="Trypsin_dom"/>
</dbReference>
<feature type="domain" description="Peptidase S1" evidence="5">
    <location>
        <begin position="1"/>
        <end position="92"/>
    </location>
</feature>
<reference evidence="6" key="1">
    <citation type="submission" date="2025-08" db="UniProtKB">
        <authorList>
            <consortium name="Ensembl"/>
        </authorList>
    </citation>
    <scope>IDENTIFICATION</scope>
</reference>
<evidence type="ECO:0000256" key="1">
    <source>
        <dbReference type="ARBA" id="ARBA00001656"/>
    </source>
</evidence>
<sequence length="99" mass="10944">HCSSLPCQAEVWQLLALPDTALQEAWERREKAHMLAGDTGDSGGPLMCQESNADYFWIVGVTSWGKGCARAKRPGIYTSTQYFYDWILDKSGSKGLQSA</sequence>
<proteinExistence type="predicted"/>
<protein>
    <recommendedName>
        <fullName evidence="3">Acrosin</fullName>
        <ecNumber evidence="2">3.4.21.10</ecNumber>
    </recommendedName>
</protein>
<keyword evidence="4" id="KW-1015">Disulfide bond</keyword>
<evidence type="ECO:0000256" key="4">
    <source>
        <dbReference type="ARBA" id="ARBA00023157"/>
    </source>
</evidence>
<dbReference type="Gene3D" id="2.40.10.10">
    <property type="entry name" value="Trypsin-like serine proteases"/>
    <property type="match status" value="1"/>
</dbReference>
<evidence type="ECO:0000256" key="2">
    <source>
        <dbReference type="ARBA" id="ARBA00012050"/>
    </source>
</evidence>
<dbReference type="GO" id="GO:0004252">
    <property type="term" value="F:serine-type endopeptidase activity"/>
    <property type="evidence" value="ECO:0007669"/>
    <property type="project" value="InterPro"/>
</dbReference>
<keyword evidence="7" id="KW-1185">Reference proteome</keyword>
<dbReference type="InterPro" id="IPR033116">
    <property type="entry name" value="TRYPSIN_SER"/>
</dbReference>
<dbReference type="InterPro" id="IPR043504">
    <property type="entry name" value="Peptidase_S1_PA_chymotrypsin"/>
</dbReference>
<dbReference type="SUPFAM" id="SSF50494">
    <property type="entry name" value="Trypsin-like serine proteases"/>
    <property type="match status" value="1"/>
</dbReference>
<reference evidence="6" key="2">
    <citation type="submission" date="2025-09" db="UniProtKB">
        <authorList>
            <consortium name="Ensembl"/>
        </authorList>
    </citation>
    <scope>IDENTIFICATION</scope>
</reference>
<evidence type="ECO:0000313" key="6">
    <source>
        <dbReference type="Ensembl" id="ENSMCSP00000015954.1"/>
    </source>
</evidence>
<dbReference type="PROSITE" id="PS00135">
    <property type="entry name" value="TRYPSIN_SER"/>
    <property type="match status" value="1"/>
</dbReference>